<feature type="transmembrane region" description="Helical" evidence="7">
    <location>
        <begin position="91"/>
        <end position="124"/>
    </location>
</feature>
<keyword evidence="4" id="KW-0808">Transferase</keyword>
<evidence type="ECO:0000256" key="4">
    <source>
        <dbReference type="ARBA" id="ARBA00022679"/>
    </source>
</evidence>
<dbReference type="Gene3D" id="3.30.565.10">
    <property type="entry name" value="Histidine kinase-like ATPase, C-terminal domain"/>
    <property type="match status" value="1"/>
</dbReference>
<dbReference type="InterPro" id="IPR003594">
    <property type="entry name" value="HATPase_dom"/>
</dbReference>
<dbReference type="SUPFAM" id="SSF47384">
    <property type="entry name" value="Homodimeric domain of signal transducing histidine kinase"/>
    <property type="match status" value="1"/>
</dbReference>
<comment type="catalytic activity">
    <reaction evidence="1">
        <text>ATP + protein L-histidine = ADP + protein N-phospho-L-histidine.</text>
        <dbReference type="EC" id="2.7.13.3"/>
    </reaction>
</comment>
<dbReference type="SMART" id="SM00387">
    <property type="entry name" value="HATPase_c"/>
    <property type="match status" value="1"/>
</dbReference>
<name>A0A347ZUC7_9CHLR</name>
<dbReference type="InterPro" id="IPR004358">
    <property type="entry name" value="Sig_transdc_His_kin-like_C"/>
</dbReference>
<sequence>MERVRKAVTPAFIIRAAAYCGLLVVLALRIGSFTDKRLVALAVFLLGILLLPALSFRWPRLSPFIPALTALMDFALVAVLVLQGYPSFELFFICVLVADGILAGWKVTLALGLGSAAFFIFTAYAQFSEFDRLTELIPSLIFWLILTAITTAWARQHEKENRARANLEDNLQVRSDRLSMLSHEVRTPLTLMRTSLELLFDESAGPLTKQQRTFLETIYQNEERVASLAQNLLTQAKLEAGVFSPKFQPVDLRHVVRDAVEDLRAITDQRSQHISTYYPQVLPPIPVDPDLFRQVLINLIQNASRYSSEGGRIIVTISQNDRNMLIAVTDDGAGMGYENRRQLFRHFSTPGNRLNDGTGLGLVIVKNIVERHGGQVYVDTLLGRGTSFYVTLPFNQTESSYERAPINLGRG</sequence>
<feature type="transmembrane region" description="Helical" evidence="7">
    <location>
        <begin position="136"/>
        <end position="154"/>
    </location>
</feature>
<evidence type="ECO:0000256" key="6">
    <source>
        <dbReference type="ARBA" id="ARBA00023012"/>
    </source>
</evidence>
<feature type="domain" description="Histidine kinase" evidence="8">
    <location>
        <begin position="180"/>
        <end position="396"/>
    </location>
</feature>
<feature type="transmembrane region" description="Helical" evidence="7">
    <location>
        <begin position="38"/>
        <end position="58"/>
    </location>
</feature>
<accession>A0A347ZUC7</accession>
<dbReference type="GO" id="GO:0000155">
    <property type="term" value="F:phosphorelay sensor kinase activity"/>
    <property type="evidence" value="ECO:0007669"/>
    <property type="project" value="InterPro"/>
</dbReference>
<dbReference type="InterPro" id="IPR003661">
    <property type="entry name" value="HisK_dim/P_dom"/>
</dbReference>
<organism evidence="9 10">
    <name type="scientific">Pelolinea submarina</name>
    <dbReference type="NCBI Taxonomy" id="913107"/>
    <lineage>
        <taxon>Bacteria</taxon>
        <taxon>Bacillati</taxon>
        <taxon>Chloroflexota</taxon>
        <taxon>Anaerolineae</taxon>
        <taxon>Anaerolineales</taxon>
        <taxon>Anaerolineaceae</taxon>
        <taxon>Pelolinea</taxon>
    </lineage>
</organism>
<evidence type="ECO:0000313" key="9">
    <source>
        <dbReference type="EMBL" id="REG10507.1"/>
    </source>
</evidence>
<evidence type="ECO:0000313" key="10">
    <source>
        <dbReference type="Proteomes" id="UP000256388"/>
    </source>
</evidence>
<evidence type="ECO:0000256" key="7">
    <source>
        <dbReference type="SAM" id="Phobius"/>
    </source>
</evidence>
<dbReference type="FunFam" id="3.30.565.10:FF:000006">
    <property type="entry name" value="Sensor histidine kinase WalK"/>
    <property type="match status" value="1"/>
</dbReference>
<dbReference type="AlphaFoldDB" id="A0A347ZUC7"/>
<dbReference type="SUPFAM" id="SSF55874">
    <property type="entry name" value="ATPase domain of HSP90 chaperone/DNA topoisomerase II/histidine kinase"/>
    <property type="match status" value="1"/>
</dbReference>
<keyword evidence="5" id="KW-0418">Kinase</keyword>
<feature type="transmembrane region" description="Helical" evidence="7">
    <location>
        <begin position="64"/>
        <end position="82"/>
    </location>
</feature>
<keyword evidence="3" id="KW-0597">Phosphoprotein</keyword>
<dbReference type="SMART" id="SM00388">
    <property type="entry name" value="HisKA"/>
    <property type="match status" value="1"/>
</dbReference>
<comment type="caution">
    <text evidence="9">The sequence shown here is derived from an EMBL/GenBank/DDBJ whole genome shotgun (WGS) entry which is preliminary data.</text>
</comment>
<evidence type="ECO:0000256" key="2">
    <source>
        <dbReference type="ARBA" id="ARBA00012438"/>
    </source>
</evidence>
<evidence type="ECO:0000256" key="3">
    <source>
        <dbReference type="ARBA" id="ARBA00022553"/>
    </source>
</evidence>
<dbReference type="PANTHER" id="PTHR43547">
    <property type="entry name" value="TWO-COMPONENT HISTIDINE KINASE"/>
    <property type="match status" value="1"/>
</dbReference>
<dbReference type="CDD" id="cd00075">
    <property type="entry name" value="HATPase"/>
    <property type="match status" value="1"/>
</dbReference>
<dbReference type="EC" id="2.7.13.3" evidence="2"/>
<dbReference type="PROSITE" id="PS50109">
    <property type="entry name" value="HIS_KIN"/>
    <property type="match status" value="1"/>
</dbReference>
<keyword evidence="7" id="KW-0812">Transmembrane</keyword>
<gene>
    <name evidence="9" type="ORF">DFR64_0365</name>
</gene>
<dbReference type="Pfam" id="PF00512">
    <property type="entry name" value="HisKA"/>
    <property type="match status" value="1"/>
</dbReference>
<reference evidence="9 10" key="1">
    <citation type="submission" date="2018-08" db="EMBL/GenBank/DDBJ databases">
        <title>Genomic Encyclopedia of Type Strains, Phase IV (KMG-IV): sequencing the most valuable type-strain genomes for metagenomic binning, comparative biology and taxonomic classification.</title>
        <authorList>
            <person name="Goeker M."/>
        </authorList>
    </citation>
    <scope>NUCLEOTIDE SEQUENCE [LARGE SCALE GENOMIC DNA]</scope>
    <source>
        <strain evidence="9 10">DSM 23923</strain>
    </source>
</reference>
<dbReference type="Gene3D" id="1.10.287.130">
    <property type="match status" value="1"/>
</dbReference>
<keyword evidence="10" id="KW-1185">Reference proteome</keyword>
<evidence type="ECO:0000259" key="8">
    <source>
        <dbReference type="PROSITE" id="PS50109"/>
    </source>
</evidence>
<keyword evidence="6" id="KW-0902">Two-component regulatory system</keyword>
<dbReference type="InterPro" id="IPR036890">
    <property type="entry name" value="HATPase_C_sf"/>
</dbReference>
<dbReference type="EMBL" id="QUMS01000001">
    <property type="protein sequence ID" value="REG10507.1"/>
    <property type="molecule type" value="Genomic_DNA"/>
</dbReference>
<protein>
    <recommendedName>
        <fullName evidence="2">histidine kinase</fullName>
        <ecNumber evidence="2">2.7.13.3</ecNumber>
    </recommendedName>
</protein>
<keyword evidence="7" id="KW-0472">Membrane</keyword>
<dbReference type="PRINTS" id="PR00344">
    <property type="entry name" value="BCTRLSENSOR"/>
</dbReference>
<dbReference type="PANTHER" id="PTHR43547:SF2">
    <property type="entry name" value="HYBRID SIGNAL TRANSDUCTION HISTIDINE KINASE C"/>
    <property type="match status" value="1"/>
</dbReference>
<dbReference type="InterPro" id="IPR036097">
    <property type="entry name" value="HisK_dim/P_sf"/>
</dbReference>
<evidence type="ECO:0000256" key="5">
    <source>
        <dbReference type="ARBA" id="ARBA00022777"/>
    </source>
</evidence>
<dbReference type="CDD" id="cd00082">
    <property type="entry name" value="HisKA"/>
    <property type="match status" value="1"/>
</dbReference>
<dbReference type="InterPro" id="IPR005467">
    <property type="entry name" value="His_kinase_dom"/>
</dbReference>
<dbReference type="Proteomes" id="UP000256388">
    <property type="component" value="Unassembled WGS sequence"/>
</dbReference>
<evidence type="ECO:0000256" key="1">
    <source>
        <dbReference type="ARBA" id="ARBA00000085"/>
    </source>
</evidence>
<keyword evidence="7" id="KW-1133">Transmembrane helix</keyword>
<feature type="transmembrane region" description="Helical" evidence="7">
    <location>
        <begin position="12"/>
        <end position="31"/>
    </location>
</feature>
<dbReference type="Pfam" id="PF02518">
    <property type="entry name" value="HATPase_c"/>
    <property type="match status" value="1"/>
</dbReference>
<proteinExistence type="predicted"/>